<dbReference type="Pfam" id="PF07992">
    <property type="entry name" value="Pyr_redox_2"/>
    <property type="match status" value="1"/>
</dbReference>
<keyword evidence="12" id="KW-0547">Nucleotide-binding</keyword>
<evidence type="ECO:0000259" key="16">
    <source>
        <dbReference type="Pfam" id="PF07992"/>
    </source>
</evidence>
<keyword evidence="8" id="KW-1015">Disulfide bond</keyword>
<evidence type="ECO:0000256" key="7">
    <source>
        <dbReference type="ARBA" id="ARBA00023027"/>
    </source>
</evidence>
<evidence type="ECO:0000256" key="4">
    <source>
        <dbReference type="ARBA" id="ARBA00022630"/>
    </source>
</evidence>
<evidence type="ECO:0000256" key="10">
    <source>
        <dbReference type="ARBA" id="ARBA00049187"/>
    </source>
</evidence>
<dbReference type="Gene3D" id="3.50.50.60">
    <property type="entry name" value="FAD/NAD(P)-binding domain"/>
    <property type="match status" value="2"/>
</dbReference>
<comment type="miscellaneous">
    <text evidence="14">The active site is a redox-active disulfide bond.</text>
</comment>
<dbReference type="PIRSF" id="PIRSF000350">
    <property type="entry name" value="Mercury_reductase_MerA"/>
    <property type="match status" value="1"/>
</dbReference>
<feature type="binding site" evidence="12">
    <location>
        <position position="276"/>
    </location>
    <ligand>
        <name>NAD(+)</name>
        <dbReference type="ChEBI" id="CHEBI:57540"/>
    </ligand>
</feature>
<feature type="active site" description="Proton acceptor" evidence="11">
    <location>
        <position position="449"/>
    </location>
</feature>
<dbReference type="AlphaFoldDB" id="A0A7W6S1E5"/>
<evidence type="ECO:0000256" key="12">
    <source>
        <dbReference type="PIRSR" id="PIRSR000350-3"/>
    </source>
</evidence>
<evidence type="ECO:0000256" key="11">
    <source>
        <dbReference type="PIRSR" id="PIRSR000350-2"/>
    </source>
</evidence>
<dbReference type="PROSITE" id="PS00076">
    <property type="entry name" value="PYRIDINE_REDOX_1"/>
    <property type="match status" value="1"/>
</dbReference>
<dbReference type="PRINTS" id="PR00411">
    <property type="entry name" value="PNDRDTASEI"/>
</dbReference>
<dbReference type="EMBL" id="JACIGI010000028">
    <property type="protein sequence ID" value="MBB4287123.1"/>
    <property type="molecule type" value="Genomic_DNA"/>
</dbReference>
<dbReference type="EC" id="1.8.1.4" evidence="2 14"/>
<feature type="binding site" evidence="12">
    <location>
        <position position="207"/>
    </location>
    <ligand>
        <name>NAD(+)</name>
        <dbReference type="ChEBI" id="CHEBI:57540"/>
    </ligand>
</feature>
<dbReference type="GO" id="GO:0006103">
    <property type="term" value="P:2-oxoglutarate metabolic process"/>
    <property type="evidence" value="ECO:0007669"/>
    <property type="project" value="TreeGrafter"/>
</dbReference>
<feature type="binding site" evidence="12">
    <location>
        <begin position="323"/>
        <end position="326"/>
    </location>
    <ligand>
        <name>FAD</name>
        <dbReference type="ChEBI" id="CHEBI:57692"/>
    </ligand>
</feature>
<dbReference type="InterPro" id="IPR036188">
    <property type="entry name" value="FAD/NAD-bd_sf"/>
</dbReference>
<dbReference type="InterPro" id="IPR023753">
    <property type="entry name" value="FAD/NAD-binding_dom"/>
</dbReference>
<dbReference type="FunFam" id="3.30.390.30:FF:000001">
    <property type="entry name" value="Dihydrolipoyl dehydrogenase"/>
    <property type="match status" value="1"/>
</dbReference>
<keyword evidence="5 12" id="KW-0274">FAD</keyword>
<dbReference type="FunFam" id="3.50.50.60:FF:000001">
    <property type="entry name" value="Dihydrolipoyl dehydrogenase, mitochondrial"/>
    <property type="match status" value="1"/>
</dbReference>
<dbReference type="InterPro" id="IPR006258">
    <property type="entry name" value="Lipoamide_DH"/>
</dbReference>
<dbReference type="Gene3D" id="3.30.390.30">
    <property type="match status" value="1"/>
</dbReference>
<reference evidence="17 18" key="1">
    <citation type="submission" date="2020-08" db="EMBL/GenBank/DDBJ databases">
        <title>Genome sequencing of Purple Non-Sulfur Bacteria from various extreme environments.</title>
        <authorList>
            <person name="Mayer M."/>
        </authorList>
    </citation>
    <scope>NUCLEOTIDE SEQUENCE [LARGE SCALE GENOMIC DNA]</scope>
    <source>
        <strain evidence="17 18">JA135</strain>
    </source>
</reference>
<organism evidence="17 18">
    <name type="scientific">Roseospira goensis</name>
    <dbReference type="NCBI Taxonomy" id="391922"/>
    <lineage>
        <taxon>Bacteria</taxon>
        <taxon>Pseudomonadati</taxon>
        <taxon>Pseudomonadota</taxon>
        <taxon>Alphaproteobacteria</taxon>
        <taxon>Rhodospirillales</taxon>
        <taxon>Rhodospirillaceae</taxon>
        <taxon>Roseospira</taxon>
    </lineage>
</organism>
<feature type="domain" description="FAD/NAD(P)-binding" evidence="16">
    <location>
        <begin position="6"/>
        <end position="332"/>
    </location>
</feature>
<dbReference type="SUPFAM" id="SSF51905">
    <property type="entry name" value="FAD/NAD(P)-binding domain"/>
    <property type="match status" value="1"/>
</dbReference>
<dbReference type="InterPro" id="IPR016156">
    <property type="entry name" value="FAD/NAD-linked_Rdtase_dimer_sf"/>
</dbReference>
<dbReference type="FunFam" id="3.50.50.60:FF:000025">
    <property type="entry name" value="Dihydrolipoyl dehydrogenase"/>
    <property type="match status" value="1"/>
</dbReference>
<evidence type="ECO:0000256" key="9">
    <source>
        <dbReference type="ARBA" id="ARBA00023284"/>
    </source>
</evidence>
<dbReference type="PANTHER" id="PTHR22912">
    <property type="entry name" value="DISULFIDE OXIDOREDUCTASE"/>
    <property type="match status" value="1"/>
</dbReference>
<comment type="catalytic activity">
    <reaction evidence="10 14">
        <text>N(6)-[(R)-dihydrolipoyl]-L-lysyl-[protein] + NAD(+) = N(6)-[(R)-lipoyl]-L-lysyl-[protein] + NADH + H(+)</text>
        <dbReference type="Rhea" id="RHEA:15045"/>
        <dbReference type="Rhea" id="RHEA-COMP:10474"/>
        <dbReference type="Rhea" id="RHEA-COMP:10475"/>
        <dbReference type="ChEBI" id="CHEBI:15378"/>
        <dbReference type="ChEBI" id="CHEBI:57540"/>
        <dbReference type="ChEBI" id="CHEBI:57945"/>
        <dbReference type="ChEBI" id="CHEBI:83099"/>
        <dbReference type="ChEBI" id="CHEBI:83100"/>
        <dbReference type="EC" id="1.8.1.4"/>
    </reaction>
</comment>
<feature type="binding site" evidence="12">
    <location>
        <position position="53"/>
    </location>
    <ligand>
        <name>FAD</name>
        <dbReference type="ChEBI" id="CHEBI:57692"/>
    </ligand>
</feature>
<dbReference type="Pfam" id="PF02852">
    <property type="entry name" value="Pyr_redox_dim"/>
    <property type="match status" value="1"/>
</dbReference>
<dbReference type="GO" id="GO:0045333">
    <property type="term" value="P:cellular respiration"/>
    <property type="evidence" value="ECO:0007669"/>
    <property type="project" value="UniProtKB-ARBA"/>
</dbReference>
<evidence type="ECO:0000256" key="8">
    <source>
        <dbReference type="ARBA" id="ARBA00023157"/>
    </source>
</evidence>
<keyword evidence="18" id="KW-1185">Reference proteome</keyword>
<dbReference type="InterPro" id="IPR004099">
    <property type="entry name" value="Pyr_nucl-diS_OxRdtase_dimer"/>
</dbReference>
<dbReference type="GO" id="GO:0050660">
    <property type="term" value="F:flavin adenine dinucleotide binding"/>
    <property type="evidence" value="ECO:0007669"/>
    <property type="project" value="InterPro"/>
</dbReference>
<dbReference type="InterPro" id="IPR012999">
    <property type="entry name" value="Pyr_OxRdtase_I_AS"/>
</dbReference>
<keyword evidence="7 12" id="KW-0520">NAD</keyword>
<comment type="similarity">
    <text evidence="1 14">Belongs to the class-I pyridine nucleotide-disulfide oxidoreductase family.</text>
</comment>
<evidence type="ECO:0000259" key="15">
    <source>
        <dbReference type="Pfam" id="PF02852"/>
    </source>
</evidence>
<dbReference type="PANTHER" id="PTHR22912:SF151">
    <property type="entry name" value="DIHYDROLIPOYL DEHYDROGENASE, MITOCHONDRIAL"/>
    <property type="match status" value="1"/>
</dbReference>
<evidence type="ECO:0000313" key="18">
    <source>
        <dbReference type="Proteomes" id="UP000555728"/>
    </source>
</evidence>
<dbReference type="InterPro" id="IPR001100">
    <property type="entry name" value="Pyr_nuc-diS_OxRdtase"/>
</dbReference>
<sequence>MSDKPYDLVVIGAGPGGYVCAIRAAQLGMKVACVDMRKTLGGTCLNIGCIPSKALLHSSHLFAQARHEAADHGIKITGTVRPDLPAMMARKDKVVQANVDGIAYLFKKHKIDWISGMGRIDAPNEVGVALHDGGDMTLIADHIVLATGSEPAPLPGVDIDGRMIVDSAGALALPKVPKRLTVIGAGVIGLELGSVWSRLGAQVTVIEYLDHILPHMDAEVRKQSQRILKKQGLEFRLSTKVTAAKKTTKGVNLTVQPAAGGDSEHVVSDVVLVAIGRVPHSLGLGLDKNGIERTERGFIKVNERYETTAKGIYAIGDVIGGQMLAHKAEEEGVAVAEMLAGQAGHVNYDAIPSVVYTWPEIAAVGKTEEQLKANGVDYKSGSFPFTANGRARANDDVDGFVKILADARSDRVLGCHIVGASAGDLIQEIVVGMEFGASAEDIFRASHAHPQLGEAIKEAALAVHGRPLHL</sequence>
<accession>A0A7W6S1E5</accession>
<proteinExistence type="inferred from homology"/>
<evidence type="ECO:0000256" key="14">
    <source>
        <dbReference type="RuleBase" id="RU003692"/>
    </source>
</evidence>
<evidence type="ECO:0000256" key="13">
    <source>
        <dbReference type="PIRSR" id="PIRSR000350-4"/>
    </source>
</evidence>
<evidence type="ECO:0000256" key="5">
    <source>
        <dbReference type="ARBA" id="ARBA00022827"/>
    </source>
</evidence>
<feature type="disulfide bond" description="Redox-active" evidence="13">
    <location>
        <begin position="44"/>
        <end position="49"/>
    </location>
</feature>
<gene>
    <name evidence="17" type="ORF">GGD88_002867</name>
</gene>
<keyword evidence="6 14" id="KW-0560">Oxidoreductase</keyword>
<comment type="caution">
    <text evidence="17">The sequence shown here is derived from an EMBL/GenBank/DDBJ whole genome shotgun (WGS) entry which is preliminary data.</text>
</comment>
<evidence type="ECO:0000256" key="3">
    <source>
        <dbReference type="ARBA" id="ARBA00016961"/>
    </source>
</evidence>
<keyword evidence="4 14" id="KW-0285">Flavoprotein</keyword>
<feature type="binding site" evidence="12">
    <location>
        <begin position="184"/>
        <end position="191"/>
    </location>
    <ligand>
        <name>NAD(+)</name>
        <dbReference type="ChEBI" id="CHEBI:57540"/>
    </ligand>
</feature>
<evidence type="ECO:0000256" key="2">
    <source>
        <dbReference type="ARBA" id="ARBA00012608"/>
    </source>
</evidence>
<protein>
    <recommendedName>
        <fullName evidence="3 14">Dihydrolipoyl dehydrogenase</fullName>
        <ecNumber evidence="2 14">1.8.1.4</ecNumber>
    </recommendedName>
</protein>
<dbReference type="SUPFAM" id="SSF55424">
    <property type="entry name" value="FAD/NAD-linked reductases, dimerisation (C-terminal) domain"/>
    <property type="match status" value="1"/>
</dbReference>
<feature type="binding site" evidence="12">
    <location>
        <position position="317"/>
    </location>
    <ligand>
        <name>FAD</name>
        <dbReference type="ChEBI" id="CHEBI:57692"/>
    </ligand>
</feature>
<dbReference type="NCBIfam" id="TIGR01350">
    <property type="entry name" value="lipoamide_DH"/>
    <property type="match status" value="1"/>
</dbReference>
<evidence type="ECO:0000256" key="6">
    <source>
        <dbReference type="ARBA" id="ARBA00023002"/>
    </source>
</evidence>
<feature type="binding site" evidence="12">
    <location>
        <position position="118"/>
    </location>
    <ligand>
        <name>FAD</name>
        <dbReference type="ChEBI" id="CHEBI:57692"/>
    </ligand>
</feature>
<feature type="domain" description="Pyridine nucleotide-disulphide oxidoreductase dimerisation" evidence="15">
    <location>
        <begin position="351"/>
        <end position="460"/>
    </location>
</feature>
<dbReference type="RefSeq" id="WP_184436565.1">
    <property type="nucleotide sequence ID" value="NZ_JACIGI010000028.1"/>
</dbReference>
<dbReference type="PRINTS" id="PR00368">
    <property type="entry name" value="FADPNR"/>
</dbReference>
<dbReference type="Proteomes" id="UP000555728">
    <property type="component" value="Unassembled WGS sequence"/>
</dbReference>
<evidence type="ECO:0000313" key="17">
    <source>
        <dbReference type="EMBL" id="MBB4287123.1"/>
    </source>
</evidence>
<comment type="cofactor">
    <cofactor evidence="12 14">
        <name>FAD</name>
        <dbReference type="ChEBI" id="CHEBI:57692"/>
    </cofactor>
    <text evidence="12 14">Binds 1 FAD per subunit.</text>
</comment>
<keyword evidence="9 14" id="KW-0676">Redox-active center</keyword>
<dbReference type="GO" id="GO:0005737">
    <property type="term" value="C:cytoplasm"/>
    <property type="evidence" value="ECO:0007669"/>
    <property type="project" value="UniProtKB-ARBA"/>
</dbReference>
<dbReference type="GO" id="GO:0004148">
    <property type="term" value="F:dihydrolipoyl dehydrogenase (NADH) activity"/>
    <property type="evidence" value="ECO:0007669"/>
    <property type="project" value="UniProtKB-EC"/>
</dbReference>
<dbReference type="InterPro" id="IPR050151">
    <property type="entry name" value="Class-I_Pyr_Nuc-Dis_Oxidored"/>
</dbReference>
<feature type="binding site" evidence="12">
    <location>
        <begin position="147"/>
        <end position="149"/>
    </location>
    <ligand>
        <name>FAD</name>
        <dbReference type="ChEBI" id="CHEBI:57692"/>
    </ligand>
</feature>
<dbReference type="GO" id="GO:1990234">
    <property type="term" value="C:transferase complex"/>
    <property type="evidence" value="ECO:0007669"/>
    <property type="project" value="UniProtKB-ARBA"/>
</dbReference>
<name>A0A7W6S1E5_9PROT</name>
<evidence type="ECO:0000256" key="1">
    <source>
        <dbReference type="ARBA" id="ARBA00007532"/>
    </source>
</evidence>